<dbReference type="AlphaFoldDB" id="A0A5C8ZCQ9"/>
<organism evidence="2 3">
    <name type="scientific">Quadrisphaera setariae</name>
    <dbReference type="NCBI Taxonomy" id="2593304"/>
    <lineage>
        <taxon>Bacteria</taxon>
        <taxon>Bacillati</taxon>
        <taxon>Actinomycetota</taxon>
        <taxon>Actinomycetes</taxon>
        <taxon>Kineosporiales</taxon>
        <taxon>Kineosporiaceae</taxon>
        <taxon>Quadrisphaera</taxon>
    </lineage>
</organism>
<evidence type="ECO:0000313" key="3">
    <source>
        <dbReference type="Proteomes" id="UP000321234"/>
    </source>
</evidence>
<accession>A0A5C8ZCQ9</accession>
<dbReference type="EMBL" id="VKAC01000008">
    <property type="protein sequence ID" value="TXR55587.1"/>
    <property type="molecule type" value="Genomic_DNA"/>
</dbReference>
<dbReference type="OrthoDB" id="9877791at2"/>
<feature type="region of interest" description="Disordered" evidence="1">
    <location>
        <begin position="27"/>
        <end position="48"/>
    </location>
</feature>
<reference evidence="2 3" key="1">
    <citation type="submission" date="2019-07" db="EMBL/GenBank/DDBJ databases">
        <title>Quadrisphaera sp. strain DD2A genome sequencing and assembly.</title>
        <authorList>
            <person name="Kim I."/>
        </authorList>
    </citation>
    <scope>NUCLEOTIDE SEQUENCE [LARGE SCALE GENOMIC DNA]</scope>
    <source>
        <strain evidence="2 3">DD2A</strain>
    </source>
</reference>
<gene>
    <name evidence="2" type="ORF">FMM08_14990</name>
</gene>
<evidence type="ECO:0000313" key="2">
    <source>
        <dbReference type="EMBL" id="TXR55587.1"/>
    </source>
</evidence>
<evidence type="ECO:0000256" key="1">
    <source>
        <dbReference type="SAM" id="MobiDB-lite"/>
    </source>
</evidence>
<keyword evidence="3" id="KW-1185">Reference proteome</keyword>
<protein>
    <submittedName>
        <fullName evidence="2">Uncharacterized protein</fullName>
    </submittedName>
</protein>
<sequence length="92" mass="9581">MSLLDTDMVFTAAVHPAVVAAQRPTLAPGWAPAPVHGRRADRSRPAAGARSWSDVLRLAGLSTRSGRHAAPAASCVLGTVTTVRAQQELRAS</sequence>
<proteinExistence type="predicted"/>
<name>A0A5C8ZCQ9_9ACTN</name>
<comment type="caution">
    <text evidence="2">The sequence shown here is derived from an EMBL/GenBank/DDBJ whole genome shotgun (WGS) entry which is preliminary data.</text>
</comment>
<dbReference type="Proteomes" id="UP000321234">
    <property type="component" value="Unassembled WGS sequence"/>
</dbReference>
<dbReference type="RefSeq" id="WP_147927163.1">
    <property type="nucleotide sequence ID" value="NZ_VKAC01000008.1"/>
</dbReference>